<dbReference type="PANTHER" id="PTHR36069">
    <property type="entry name" value="EXPRESSED PROTEIN-RELATED"/>
    <property type="match status" value="1"/>
</dbReference>
<protein>
    <submittedName>
        <fullName evidence="3">FAS1 domain-containing protein</fullName>
    </submittedName>
</protein>
<feature type="chain" id="PRO_5032419505" evidence="2">
    <location>
        <begin position="25"/>
        <end position="235"/>
    </location>
</feature>
<dbReference type="Proteomes" id="UP000623129">
    <property type="component" value="Unassembled WGS sequence"/>
</dbReference>
<proteinExistence type="predicted"/>
<dbReference type="OrthoDB" id="1934418at2759"/>
<evidence type="ECO:0000256" key="1">
    <source>
        <dbReference type="SAM" id="MobiDB-lite"/>
    </source>
</evidence>
<comment type="caution">
    <text evidence="3">The sequence shown here is derived from an EMBL/GenBank/DDBJ whole genome shotgun (WGS) entry which is preliminary data.</text>
</comment>
<keyword evidence="2" id="KW-0732">Signal</keyword>
<reference evidence="3" key="1">
    <citation type="submission" date="2020-01" db="EMBL/GenBank/DDBJ databases">
        <title>Genome sequence of Kobresia littledalei, the first chromosome-level genome in the family Cyperaceae.</title>
        <authorList>
            <person name="Qu G."/>
        </authorList>
    </citation>
    <scope>NUCLEOTIDE SEQUENCE</scope>
    <source>
        <strain evidence="3">C.B.Clarke</strain>
        <tissue evidence="3">Leaf</tissue>
    </source>
</reference>
<name>A0A833VG14_9POAL</name>
<feature type="region of interest" description="Disordered" evidence="1">
    <location>
        <begin position="175"/>
        <end position="209"/>
    </location>
</feature>
<evidence type="ECO:0000313" key="3">
    <source>
        <dbReference type="EMBL" id="KAF3324825.1"/>
    </source>
</evidence>
<dbReference type="SUPFAM" id="SSF82153">
    <property type="entry name" value="FAS1 domain"/>
    <property type="match status" value="1"/>
</dbReference>
<dbReference type="Gene3D" id="2.30.180.10">
    <property type="entry name" value="FAS1 domain"/>
    <property type="match status" value="1"/>
</dbReference>
<organism evidence="3 4">
    <name type="scientific">Carex littledalei</name>
    <dbReference type="NCBI Taxonomy" id="544730"/>
    <lineage>
        <taxon>Eukaryota</taxon>
        <taxon>Viridiplantae</taxon>
        <taxon>Streptophyta</taxon>
        <taxon>Embryophyta</taxon>
        <taxon>Tracheophyta</taxon>
        <taxon>Spermatophyta</taxon>
        <taxon>Magnoliopsida</taxon>
        <taxon>Liliopsida</taxon>
        <taxon>Poales</taxon>
        <taxon>Cyperaceae</taxon>
        <taxon>Cyperoideae</taxon>
        <taxon>Cariceae</taxon>
        <taxon>Carex</taxon>
        <taxon>Carex subgen. Euthyceras</taxon>
    </lineage>
</organism>
<dbReference type="PANTHER" id="PTHR36069:SF1">
    <property type="entry name" value="EXPRESSED PROTEIN"/>
    <property type="match status" value="1"/>
</dbReference>
<evidence type="ECO:0000313" key="4">
    <source>
        <dbReference type="Proteomes" id="UP000623129"/>
    </source>
</evidence>
<feature type="signal peptide" evidence="2">
    <location>
        <begin position="1"/>
        <end position="24"/>
    </location>
</feature>
<dbReference type="InterPro" id="IPR053339">
    <property type="entry name" value="FAS1_domain_protein"/>
</dbReference>
<accession>A0A833VG14</accession>
<dbReference type="EMBL" id="SWLB01000021">
    <property type="protein sequence ID" value="KAF3324825.1"/>
    <property type="molecule type" value="Genomic_DNA"/>
</dbReference>
<keyword evidence="4" id="KW-1185">Reference proteome</keyword>
<evidence type="ECO:0000256" key="2">
    <source>
        <dbReference type="SAM" id="SignalP"/>
    </source>
</evidence>
<gene>
    <name evidence="3" type="ORF">FCM35_KLT10982</name>
</gene>
<dbReference type="AlphaFoldDB" id="A0A833VG14"/>
<dbReference type="InterPro" id="IPR036378">
    <property type="entry name" value="FAS1_dom_sf"/>
</dbReference>
<sequence length="235" mass="26299">MANYLSQILLVPFLVSALFLYTNAQTEINRSLNIAIQDMQKARYFTFVMLVKMVSTKIPPNTTFFMPNDRMLSAAVIPENQVLDFILLHSIPSPMLYKDLLNLPNRTILPSSQTNYLFKTVHRDDGKFYINNAELVAQDVCNNESSYRCHGISTVFRWPMHEKAPAGAACQSPHIVASPPAPMPSSPPTSMISPAPSPEIGTDDGPQKSATTDIQRRRLFVYCLVSSWLVFSTVI</sequence>